<organism evidence="8 9">
    <name type="scientific">Klebsormidium nitens</name>
    <name type="common">Green alga</name>
    <name type="synonym">Ulothrix nitens</name>
    <dbReference type="NCBI Taxonomy" id="105231"/>
    <lineage>
        <taxon>Eukaryota</taxon>
        <taxon>Viridiplantae</taxon>
        <taxon>Streptophyta</taxon>
        <taxon>Klebsormidiophyceae</taxon>
        <taxon>Klebsormidiales</taxon>
        <taxon>Klebsormidiaceae</taxon>
        <taxon>Klebsormidium</taxon>
    </lineage>
</organism>
<dbReference type="PANTHER" id="PTHR10880">
    <property type="entry name" value="MORTALITY FACTOR 4-LIKE PROTEIN"/>
    <property type="match status" value="1"/>
</dbReference>
<dbReference type="FunFam" id="1.10.274.30:FF:000005">
    <property type="entry name" value="Chromatin modification-related protein EAF3"/>
    <property type="match status" value="1"/>
</dbReference>
<dbReference type="PANTHER" id="PTHR10880:SF15">
    <property type="entry name" value="MSL COMPLEX SUBUNIT 3"/>
    <property type="match status" value="1"/>
</dbReference>
<dbReference type="InterPro" id="IPR026541">
    <property type="entry name" value="MRG_dom"/>
</dbReference>
<protein>
    <recommendedName>
        <fullName evidence="7">Chromo domain-containing protein</fullName>
    </recommendedName>
</protein>
<dbReference type="InterPro" id="IPR000953">
    <property type="entry name" value="Chromo/chromo_shadow_dom"/>
</dbReference>
<dbReference type="Gene3D" id="2.30.30.140">
    <property type="match status" value="1"/>
</dbReference>
<dbReference type="STRING" id="105231.A0A1Y1I2K4"/>
<name>A0A1Y1I2K4_KLENI</name>
<evidence type="ECO:0000256" key="1">
    <source>
        <dbReference type="ARBA" id="ARBA00004123"/>
    </source>
</evidence>
<evidence type="ECO:0000313" key="9">
    <source>
        <dbReference type="Proteomes" id="UP000054558"/>
    </source>
</evidence>
<dbReference type="InterPro" id="IPR008676">
    <property type="entry name" value="MRG"/>
</dbReference>
<dbReference type="GO" id="GO:0000123">
    <property type="term" value="C:histone acetyltransferase complex"/>
    <property type="evidence" value="ECO:0000318"/>
    <property type="project" value="GO_Central"/>
</dbReference>
<evidence type="ECO:0000256" key="3">
    <source>
        <dbReference type="ARBA" id="ARBA00023015"/>
    </source>
</evidence>
<dbReference type="GO" id="GO:0006325">
    <property type="term" value="P:chromatin organization"/>
    <property type="evidence" value="ECO:0007669"/>
    <property type="project" value="UniProtKB-KW"/>
</dbReference>
<dbReference type="PIRSF" id="PIRSF038133">
    <property type="entry name" value="HAT_Nua4_EAF3/MRG15"/>
    <property type="match status" value="1"/>
</dbReference>
<dbReference type="CDD" id="cd18983">
    <property type="entry name" value="CBD_MSL3_like"/>
    <property type="match status" value="1"/>
</dbReference>
<dbReference type="GO" id="GO:0005634">
    <property type="term" value="C:nucleus"/>
    <property type="evidence" value="ECO:0007669"/>
    <property type="project" value="UniProtKB-SubCell"/>
</dbReference>
<feature type="compositionally biased region" description="Basic and acidic residues" evidence="6">
    <location>
        <begin position="1"/>
        <end position="11"/>
    </location>
</feature>
<accession>A0A1Y1I2K4</accession>
<dbReference type="Proteomes" id="UP000054558">
    <property type="component" value="Unassembled WGS sequence"/>
</dbReference>
<dbReference type="GO" id="GO:0006355">
    <property type="term" value="P:regulation of DNA-templated transcription"/>
    <property type="evidence" value="ECO:0007669"/>
    <property type="project" value="InterPro"/>
</dbReference>
<dbReference type="InterPro" id="IPR053820">
    <property type="entry name" value="MSL3_chromo-like"/>
</dbReference>
<evidence type="ECO:0000256" key="5">
    <source>
        <dbReference type="ARBA" id="ARBA00023242"/>
    </source>
</evidence>
<keyword evidence="4" id="KW-0804">Transcription</keyword>
<evidence type="ECO:0000259" key="7">
    <source>
        <dbReference type="SMART" id="SM00298"/>
    </source>
</evidence>
<keyword evidence="3" id="KW-0805">Transcription regulation</keyword>
<keyword evidence="2" id="KW-0156">Chromatin regulator</keyword>
<dbReference type="AlphaFoldDB" id="A0A1Y1I2K4"/>
<dbReference type="Pfam" id="PF05712">
    <property type="entry name" value="MRG"/>
    <property type="match status" value="1"/>
</dbReference>
<dbReference type="InterPro" id="IPR016197">
    <property type="entry name" value="Chromo-like_dom_sf"/>
</dbReference>
<dbReference type="PROSITE" id="PS51640">
    <property type="entry name" value="MRG"/>
    <property type="match status" value="1"/>
</dbReference>
<dbReference type="Gene3D" id="1.10.274.30">
    <property type="entry name" value="MRG domain"/>
    <property type="match status" value="1"/>
</dbReference>
<evidence type="ECO:0000256" key="6">
    <source>
        <dbReference type="SAM" id="MobiDB-lite"/>
    </source>
</evidence>
<reference evidence="8 9" key="1">
    <citation type="journal article" date="2014" name="Nat. Commun.">
        <title>Klebsormidium flaccidum genome reveals primary factors for plant terrestrial adaptation.</title>
        <authorList>
            <person name="Hori K."/>
            <person name="Maruyama F."/>
            <person name="Fujisawa T."/>
            <person name="Togashi T."/>
            <person name="Yamamoto N."/>
            <person name="Seo M."/>
            <person name="Sato S."/>
            <person name="Yamada T."/>
            <person name="Mori H."/>
            <person name="Tajima N."/>
            <person name="Moriyama T."/>
            <person name="Ikeuchi M."/>
            <person name="Watanabe M."/>
            <person name="Wada H."/>
            <person name="Kobayashi K."/>
            <person name="Saito M."/>
            <person name="Masuda T."/>
            <person name="Sasaki-Sekimoto Y."/>
            <person name="Mashiguchi K."/>
            <person name="Awai K."/>
            <person name="Shimojima M."/>
            <person name="Masuda S."/>
            <person name="Iwai M."/>
            <person name="Nobusawa T."/>
            <person name="Narise T."/>
            <person name="Kondo S."/>
            <person name="Saito H."/>
            <person name="Sato R."/>
            <person name="Murakawa M."/>
            <person name="Ihara Y."/>
            <person name="Oshima-Yamada Y."/>
            <person name="Ohtaka K."/>
            <person name="Satoh M."/>
            <person name="Sonobe K."/>
            <person name="Ishii M."/>
            <person name="Ohtani R."/>
            <person name="Kanamori-Sato M."/>
            <person name="Honoki R."/>
            <person name="Miyazaki D."/>
            <person name="Mochizuki H."/>
            <person name="Umetsu J."/>
            <person name="Higashi K."/>
            <person name="Shibata D."/>
            <person name="Kamiya Y."/>
            <person name="Sato N."/>
            <person name="Nakamura Y."/>
            <person name="Tabata S."/>
            <person name="Ida S."/>
            <person name="Kurokawa K."/>
            <person name="Ohta H."/>
        </authorList>
    </citation>
    <scope>NUCLEOTIDE SEQUENCE [LARGE SCALE GENOMIC DNA]</scope>
    <source>
        <strain evidence="8 9">NIES-2285</strain>
    </source>
</reference>
<dbReference type="EMBL" id="DF237170">
    <property type="protein sequence ID" value="GAQ85144.1"/>
    <property type="molecule type" value="Genomic_DNA"/>
</dbReference>
<keyword evidence="9" id="KW-1185">Reference proteome</keyword>
<keyword evidence="5" id="KW-0539">Nucleus</keyword>
<feature type="domain" description="Chromo" evidence="7">
    <location>
        <begin position="33"/>
        <end position="100"/>
    </location>
</feature>
<dbReference type="InterPro" id="IPR038217">
    <property type="entry name" value="MRG_C_sf"/>
</dbReference>
<feature type="compositionally biased region" description="Basic and acidic residues" evidence="6">
    <location>
        <begin position="113"/>
        <end position="122"/>
    </location>
</feature>
<evidence type="ECO:0000256" key="2">
    <source>
        <dbReference type="ARBA" id="ARBA00022853"/>
    </source>
</evidence>
<dbReference type="GO" id="GO:1990841">
    <property type="term" value="F:promoter-specific chromatin binding"/>
    <property type="evidence" value="ECO:0007669"/>
    <property type="project" value="UniProtKB-ARBA"/>
</dbReference>
<evidence type="ECO:0000313" key="8">
    <source>
        <dbReference type="EMBL" id="GAQ85144.1"/>
    </source>
</evidence>
<feature type="region of interest" description="Disordered" evidence="6">
    <location>
        <begin position="1"/>
        <end position="35"/>
    </location>
</feature>
<dbReference type="OrthoDB" id="124855at2759"/>
<feature type="compositionally biased region" description="Basic and acidic residues" evidence="6">
    <location>
        <begin position="23"/>
        <end position="35"/>
    </location>
</feature>
<sequence>MPRGAVPKEEAETSVSAAATDASDEKKKDTGPFAEGEKVLAYHGPLIYEAKTQKAEFRKKEWRYYVHYLGWSKSWDEWVDTKRLLKITDANIAKQKKVHREAAEKRGKSKVGSSERKEGESKRGKKRKADANEAKEEEPEQVVKLPLSSHLKKQLIDDWKHVTENNKLVPLPRSPTVNDILQKYLEARTKKASSETDDATGEVVDGLRSYFDKALPAMLLYSQERDQFNDVIPEESDISPSNIYGAEHLLRLFVKLPELLVYTNMEEASMAQLQAKLIDFLKFLQKNQTSFFLSSYVKRKK</sequence>
<dbReference type="SMART" id="SM00298">
    <property type="entry name" value="CHROMO"/>
    <property type="match status" value="1"/>
</dbReference>
<dbReference type="SUPFAM" id="SSF54160">
    <property type="entry name" value="Chromo domain-like"/>
    <property type="match status" value="1"/>
</dbReference>
<gene>
    <name evidence="8" type="ORF">KFL_002210090</name>
</gene>
<evidence type="ECO:0000256" key="4">
    <source>
        <dbReference type="ARBA" id="ARBA00023163"/>
    </source>
</evidence>
<dbReference type="Pfam" id="PF22732">
    <property type="entry name" value="MSL3_chromo-like"/>
    <property type="match status" value="1"/>
</dbReference>
<comment type="subcellular location">
    <subcellularLocation>
        <location evidence="1">Nucleus</location>
    </subcellularLocation>
</comment>
<proteinExistence type="predicted"/>
<dbReference type="OMA" id="GLQTYFD"/>
<feature type="region of interest" description="Disordered" evidence="6">
    <location>
        <begin position="95"/>
        <end position="144"/>
    </location>
</feature>